<dbReference type="EMBL" id="OX459126">
    <property type="protein sequence ID" value="CAI9117642.1"/>
    <property type="molecule type" value="Genomic_DNA"/>
</dbReference>
<reference evidence="9" key="1">
    <citation type="submission" date="2023-03" db="EMBL/GenBank/DDBJ databases">
        <authorList>
            <person name="Julca I."/>
        </authorList>
    </citation>
    <scope>NUCLEOTIDE SEQUENCE</scope>
</reference>
<evidence type="ECO:0000256" key="3">
    <source>
        <dbReference type="ARBA" id="ARBA00022801"/>
    </source>
</evidence>
<keyword evidence="7" id="KW-1133">Transmembrane helix</keyword>
<dbReference type="Gene3D" id="3.30.2010.10">
    <property type="entry name" value="Metalloproteases ('zincins'), catalytic domain"/>
    <property type="match status" value="1"/>
</dbReference>
<dbReference type="AlphaFoldDB" id="A0AAV1ED31"/>
<accession>A0AAV1ED31</accession>
<evidence type="ECO:0000256" key="1">
    <source>
        <dbReference type="ARBA" id="ARBA00022670"/>
    </source>
</evidence>
<name>A0AAV1ED31_OLDCO</name>
<evidence type="ECO:0000256" key="6">
    <source>
        <dbReference type="RuleBase" id="RU003983"/>
    </source>
</evidence>
<gene>
    <name evidence="9" type="ORF">OLC1_LOCUS23673</name>
</gene>
<keyword evidence="4 6" id="KW-0862">Zinc</keyword>
<dbReference type="InterPro" id="IPR051156">
    <property type="entry name" value="Mito/Outer_Membr_Metalloprot"/>
</dbReference>
<dbReference type="InterPro" id="IPR001915">
    <property type="entry name" value="Peptidase_M48"/>
</dbReference>
<keyword evidence="7" id="KW-0472">Membrane</keyword>
<dbReference type="GO" id="GO:0004222">
    <property type="term" value="F:metalloendopeptidase activity"/>
    <property type="evidence" value="ECO:0007669"/>
    <property type="project" value="InterPro"/>
</dbReference>
<feature type="domain" description="Peptidase M48" evidence="8">
    <location>
        <begin position="97"/>
        <end position="270"/>
    </location>
</feature>
<evidence type="ECO:0000256" key="4">
    <source>
        <dbReference type="ARBA" id="ARBA00022833"/>
    </source>
</evidence>
<comment type="similarity">
    <text evidence="6">Belongs to the peptidase M48 family.</text>
</comment>
<evidence type="ECO:0000313" key="10">
    <source>
        <dbReference type="Proteomes" id="UP001161247"/>
    </source>
</evidence>
<dbReference type="GO" id="GO:0016020">
    <property type="term" value="C:membrane"/>
    <property type="evidence" value="ECO:0007669"/>
    <property type="project" value="TreeGrafter"/>
</dbReference>
<protein>
    <submittedName>
        <fullName evidence="9">OLC1v1019080C1</fullName>
    </submittedName>
</protein>
<evidence type="ECO:0000256" key="5">
    <source>
        <dbReference type="ARBA" id="ARBA00023049"/>
    </source>
</evidence>
<evidence type="ECO:0000256" key="7">
    <source>
        <dbReference type="SAM" id="Phobius"/>
    </source>
</evidence>
<keyword evidence="5 6" id="KW-0482">Metalloprotease</keyword>
<proteinExistence type="inferred from homology"/>
<feature type="transmembrane region" description="Helical" evidence="7">
    <location>
        <begin position="156"/>
        <end position="175"/>
    </location>
</feature>
<keyword evidence="1 6" id="KW-0645">Protease</keyword>
<evidence type="ECO:0000259" key="8">
    <source>
        <dbReference type="Pfam" id="PF01435"/>
    </source>
</evidence>
<keyword evidence="3 6" id="KW-0378">Hydrolase</keyword>
<dbReference type="GO" id="GO:0051603">
    <property type="term" value="P:proteolysis involved in protein catabolic process"/>
    <property type="evidence" value="ECO:0007669"/>
    <property type="project" value="TreeGrafter"/>
</dbReference>
<dbReference type="PANTHER" id="PTHR22726:SF1">
    <property type="entry name" value="METALLOENDOPEPTIDASE OMA1, MITOCHONDRIAL"/>
    <property type="match status" value="1"/>
</dbReference>
<sequence>MEDSKSLRSKLFNMFNKKAPPFSDFTSICSHKKKLFSNGVNQWRFRFANSFNHVRPTTRRTPKSKAMHRSLGLKNDFEVSVYVPRKELQRPTVARGLNWEVMVIDNDREIAAYLPYGRIMISSKYLRNVGLTDAELATVLAHEVAHGLAQHNSGQVVLIAAMLCLALVLTAHGLAQHNSERLVLIAAMLCLALVLPVGSVKLISQIINAIVAFISRRREMEADQRGMMLMATAGYHPRRAVGLFERYGGRESNLMSTHPSGKERANNLRNVKLVRKAELAYDQARAIQQVKEQTRYLSVYKRLLMAFSGYWRDRKSD</sequence>
<keyword evidence="2" id="KW-0479">Metal-binding</keyword>
<dbReference type="Pfam" id="PF01435">
    <property type="entry name" value="Peptidase_M48"/>
    <property type="match status" value="1"/>
</dbReference>
<feature type="transmembrane region" description="Helical" evidence="7">
    <location>
        <begin position="181"/>
        <end position="214"/>
    </location>
</feature>
<keyword evidence="10" id="KW-1185">Reference proteome</keyword>
<organism evidence="9 10">
    <name type="scientific">Oldenlandia corymbosa var. corymbosa</name>
    <dbReference type="NCBI Taxonomy" id="529605"/>
    <lineage>
        <taxon>Eukaryota</taxon>
        <taxon>Viridiplantae</taxon>
        <taxon>Streptophyta</taxon>
        <taxon>Embryophyta</taxon>
        <taxon>Tracheophyta</taxon>
        <taxon>Spermatophyta</taxon>
        <taxon>Magnoliopsida</taxon>
        <taxon>eudicotyledons</taxon>
        <taxon>Gunneridae</taxon>
        <taxon>Pentapetalae</taxon>
        <taxon>asterids</taxon>
        <taxon>lamiids</taxon>
        <taxon>Gentianales</taxon>
        <taxon>Rubiaceae</taxon>
        <taxon>Rubioideae</taxon>
        <taxon>Spermacoceae</taxon>
        <taxon>Hedyotis-Oldenlandia complex</taxon>
        <taxon>Oldenlandia</taxon>
    </lineage>
</organism>
<evidence type="ECO:0000256" key="2">
    <source>
        <dbReference type="ARBA" id="ARBA00022723"/>
    </source>
</evidence>
<dbReference type="PANTHER" id="PTHR22726">
    <property type="entry name" value="METALLOENDOPEPTIDASE OMA1"/>
    <property type="match status" value="1"/>
</dbReference>
<keyword evidence="7" id="KW-0812">Transmembrane</keyword>
<dbReference type="Proteomes" id="UP001161247">
    <property type="component" value="Chromosome 9"/>
</dbReference>
<evidence type="ECO:0000313" key="9">
    <source>
        <dbReference type="EMBL" id="CAI9117642.1"/>
    </source>
</evidence>
<dbReference type="GO" id="GO:0046872">
    <property type="term" value="F:metal ion binding"/>
    <property type="evidence" value="ECO:0007669"/>
    <property type="project" value="UniProtKB-KW"/>
</dbReference>
<comment type="cofactor">
    <cofactor evidence="6">
        <name>Zn(2+)</name>
        <dbReference type="ChEBI" id="CHEBI:29105"/>
    </cofactor>
    <text evidence="6">Binds 1 zinc ion per subunit.</text>
</comment>